<dbReference type="AlphaFoldDB" id="A0A7Z3BRX6"/>
<dbReference type="CDD" id="cd03801">
    <property type="entry name" value="GT4_PimA-like"/>
    <property type="match status" value="1"/>
</dbReference>
<keyword evidence="1" id="KW-0808">Transferase</keyword>
<dbReference type="EMBL" id="CP048833">
    <property type="protein sequence ID" value="QJP11923.1"/>
    <property type="molecule type" value="Genomic_DNA"/>
</dbReference>
<dbReference type="PANTHER" id="PTHR12526">
    <property type="entry name" value="GLYCOSYLTRANSFERASE"/>
    <property type="match status" value="1"/>
</dbReference>
<dbReference type="Proteomes" id="UP000502549">
    <property type="component" value="Chromosome"/>
</dbReference>
<sequence length="415" mass="46592">MIKTSKKNLLIITLSPPLPANSGAPIYVTNTLLPLADQYNLHLYTIGGEAEVAHIEKHRKEYDKYFSSVHVEPRAQMPSQKTTGGRILHTLEHMVHGLPFMDASYYSRAAVQSARRIVREHKIDAMEIHSSHLAFFKKFLPKTPALLVSHNIESDIFPFWVPQNLSGWKKSAVELAAKVSRRNAHDVECENKWHFEAMTFISNNDMGRVTAPVEKHYIPLCLPIKEVDYTLRPASPVNLLWMGGFWWYPNAEGALWFVREILPLVRHKLQQHNIQIHFLGAAPPDELKAADDGKHVHVHGFVESLDDVLASTHLLFVPLLSGGGVRVKILEAMSNGIPVISTSKGCEGLGATDGENIVIRDTPEAFAASLIELALDQALRSRLSVSCRKLLDEKYNLQHCIDIKATLYKKITTSR</sequence>
<evidence type="ECO:0000313" key="2">
    <source>
        <dbReference type="Proteomes" id="UP000502549"/>
    </source>
</evidence>
<protein>
    <submittedName>
        <fullName evidence="1">Glycosyltransferase family 4 protein</fullName>
    </submittedName>
</protein>
<evidence type="ECO:0000313" key="1">
    <source>
        <dbReference type="EMBL" id="QJP11923.1"/>
    </source>
</evidence>
<dbReference type="SUPFAM" id="SSF53756">
    <property type="entry name" value="UDP-Glycosyltransferase/glycogen phosphorylase"/>
    <property type="match status" value="1"/>
</dbReference>
<keyword evidence="2" id="KW-1185">Reference proteome</keyword>
<proteinExistence type="predicted"/>
<organism evidence="1 2">
    <name type="scientific">Pseudomonas multiresinivorans</name>
    <dbReference type="NCBI Taxonomy" id="95301"/>
    <lineage>
        <taxon>Bacteria</taxon>
        <taxon>Pseudomonadati</taxon>
        <taxon>Pseudomonadota</taxon>
        <taxon>Gammaproteobacteria</taxon>
        <taxon>Pseudomonadales</taxon>
        <taxon>Pseudomonadaceae</taxon>
        <taxon>Pseudomonas</taxon>
    </lineage>
</organism>
<accession>A0A7Z3BRX6</accession>
<dbReference type="Pfam" id="PF13692">
    <property type="entry name" value="Glyco_trans_1_4"/>
    <property type="match status" value="1"/>
</dbReference>
<dbReference type="KEGG" id="pmui:G4G71_04910"/>
<dbReference type="GO" id="GO:0016740">
    <property type="term" value="F:transferase activity"/>
    <property type="evidence" value="ECO:0007669"/>
    <property type="project" value="UniProtKB-KW"/>
</dbReference>
<gene>
    <name evidence="1" type="ORF">G4G71_04910</name>
</gene>
<name>A0A7Z3BRX6_9PSED</name>
<reference evidence="1 2" key="1">
    <citation type="submission" date="2020-02" db="EMBL/GenBank/DDBJ databases">
        <title>Complete genome sequence of Pseudomonas multiresinivorans ORNL1.</title>
        <authorList>
            <person name="Podar M."/>
        </authorList>
    </citation>
    <scope>NUCLEOTIDE SEQUENCE [LARGE SCALE GENOMIC DNA]</scope>
    <source>
        <strain evidence="2">populi</strain>
    </source>
</reference>
<dbReference type="Gene3D" id="3.40.50.2000">
    <property type="entry name" value="Glycogen Phosphorylase B"/>
    <property type="match status" value="1"/>
</dbReference>